<comment type="caution">
    <text evidence="7">The sequence shown here is derived from an EMBL/GenBank/DDBJ whole genome shotgun (WGS) entry which is preliminary data.</text>
</comment>
<reference evidence="7 8" key="1">
    <citation type="submission" date="2015-07" db="EMBL/GenBank/DDBJ databases">
        <title>The genome of the fungus Escovopsis weberi, a specialized disease agent of ant agriculture.</title>
        <authorList>
            <person name="de Man T.J."/>
            <person name="Stajich J.E."/>
            <person name="Kubicek C.P."/>
            <person name="Chenthamara K."/>
            <person name="Atanasova L."/>
            <person name="Druzhinina I.S."/>
            <person name="Birnbaum S."/>
            <person name="Barribeau S.M."/>
            <person name="Teiling C."/>
            <person name="Suen G."/>
            <person name="Currie C."/>
            <person name="Gerardo N.M."/>
        </authorList>
    </citation>
    <scope>NUCLEOTIDE SEQUENCE [LARGE SCALE GENOMIC DNA]</scope>
</reference>
<feature type="compositionally biased region" description="Pro residues" evidence="5">
    <location>
        <begin position="139"/>
        <end position="152"/>
    </location>
</feature>
<dbReference type="PANTHER" id="PTHR19842">
    <property type="entry name" value="G BETA-LIKE PROTEIN GBL"/>
    <property type="match status" value="1"/>
</dbReference>
<protein>
    <submittedName>
        <fullName evidence="7">Rik1-associated factor 1</fullName>
    </submittedName>
</protein>
<keyword evidence="6" id="KW-0812">Transmembrane</keyword>
<gene>
    <name evidence="7" type="ORF">ESCO_001776</name>
</gene>
<keyword evidence="6" id="KW-1133">Transmembrane helix</keyword>
<organism evidence="7 8">
    <name type="scientific">Escovopsis weberi</name>
    <dbReference type="NCBI Taxonomy" id="150374"/>
    <lineage>
        <taxon>Eukaryota</taxon>
        <taxon>Fungi</taxon>
        <taxon>Dikarya</taxon>
        <taxon>Ascomycota</taxon>
        <taxon>Pezizomycotina</taxon>
        <taxon>Sordariomycetes</taxon>
        <taxon>Hypocreomycetidae</taxon>
        <taxon>Hypocreales</taxon>
        <taxon>Hypocreaceae</taxon>
        <taxon>Escovopsis</taxon>
    </lineage>
</organism>
<evidence type="ECO:0000313" key="7">
    <source>
        <dbReference type="EMBL" id="KOS22096.1"/>
    </source>
</evidence>
<dbReference type="SUPFAM" id="SSF50978">
    <property type="entry name" value="WD40 repeat-like"/>
    <property type="match status" value="1"/>
</dbReference>
<feature type="repeat" description="WD" evidence="4">
    <location>
        <begin position="744"/>
        <end position="785"/>
    </location>
</feature>
<feature type="compositionally biased region" description="Pro residues" evidence="5">
    <location>
        <begin position="853"/>
        <end position="862"/>
    </location>
</feature>
<dbReference type="PROSITE" id="PS50082">
    <property type="entry name" value="WD_REPEATS_2"/>
    <property type="match status" value="2"/>
</dbReference>
<keyword evidence="3" id="KW-0677">Repeat</keyword>
<dbReference type="EMBL" id="LGSR01000006">
    <property type="protein sequence ID" value="KOS22096.1"/>
    <property type="molecule type" value="Genomic_DNA"/>
</dbReference>
<accession>A0A0M8MYW2</accession>
<evidence type="ECO:0000256" key="4">
    <source>
        <dbReference type="PROSITE-ProRule" id="PRU00221"/>
    </source>
</evidence>
<dbReference type="GO" id="GO:0031931">
    <property type="term" value="C:TORC1 complex"/>
    <property type="evidence" value="ECO:0007669"/>
    <property type="project" value="InterPro"/>
</dbReference>
<dbReference type="PANTHER" id="PTHR19842:SF2">
    <property type="entry name" value="WD REPEAT PROTEIN (AFU_ORTHOLOGUE AFUA_5G04300)"/>
    <property type="match status" value="1"/>
</dbReference>
<feature type="compositionally biased region" description="Pro residues" evidence="5">
    <location>
        <begin position="871"/>
        <end position="881"/>
    </location>
</feature>
<dbReference type="InterPro" id="IPR015943">
    <property type="entry name" value="WD40/YVTN_repeat-like_dom_sf"/>
</dbReference>
<name>A0A0M8MYW2_ESCWE</name>
<evidence type="ECO:0000256" key="3">
    <source>
        <dbReference type="ARBA" id="ARBA00022737"/>
    </source>
</evidence>
<dbReference type="SMART" id="SM00320">
    <property type="entry name" value="WD40"/>
    <property type="match status" value="4"/>
</dbReference>
<keyword evidence="2 4" id="KW-0853">WD repeat</keyword>
<dbReference type="InterPro" id="IPR001680">
    <property type="entry name" value="WD40_rpt"/>
</dbReference>
<comment type="similarity">
    <text evidence="1">Belongs to the WD repeat LST8 family.</text>
</comment>
<dbReference type="Proteomes" id="UP000053831">
    <property type="component" value="Unassembled WGS sequence"/>
</dbReference>
<feature type="transmembrane region" description="Helical" evidence="6">
    <location>
        <begin position="21"/>
        <end position="38"/>
    </location>
</feature>
<evidence type="ECO:0000256" key="1">
    <source>
        <dbReference type="ARBA" id="ARBA00009890"/>
    </source>
</evidence>
<dbReference type="InterPro" id="IPR019775">
    <property type="entry name" value="WD40_repeat_CS"/>
</dbReference>
<dbReference type="GO" id="GO:0031932">
    <property type="term" value="C:TORC2 complex"/>
    <property type="evidence" value="ECO:0007669"/>
    <property type="project" value="InterPro"/>
</dbReference>
<dbReference type="InterPro" id="IPR037588">
    <property type="entry name" value="MLST8"/>
</dbReference>
<evidence type="ECO:0000256" key="6">
    <source>
        <dbReference type="SAM" id="Phobius"/>
    </source>
</evidence>
<dbReference type="Pfam" id="PF00400">
    <property type="entry name" value="WD40"/>
    <property type="match status" value="2"/>
</dbReference>
<dbReference type="OrthoDB" id="10248252at2759"/>
<proteinExistence type="inferred from homology"/>
<dbReference type="GO" id="GO:0032956">
    <property type="term" value="P:regulation of actin cytoskeleton organization"/>
    <property type="evidence" value="ECO:0007669"/>
    <property type="project" value="TreeGrafter"/>
</dbReference>
<dbReference type="InterPro" id="IPR036322">
    <property type="entry name" value="WD40_repeat_dom_sf"/>
</dbReference>
<evidence type="ECO:0000256" key="2">
    <source>
        <dbReference type="ARBA" id="ARBA00022574"/>
    </source>
</evidence>
<keyword evidence="6" id="KW-0472">Membrane</keyword>
<dbReference type="AlphaFoldDB" id="A0A0M8MYW2"/>
<dbReference type="Gene3D" id="2.130.10.10">
    <property type="entry name" value="YVTN repeat-like/Quinoprotein amine dehydrogenase"/>
    <property type="match status" value="1"/>
</dbReference>
<dbReference type="GO" id="GO:0031929">
    <property type="term" value="P:TOR signaling"/>
    <property type="evidence" value="ECO:0007669"/>
    <property type="project" value="InterPro"/>
</dbReference>
<evidence type="ECO:0000256" key="5">
    <source>
        <dbReference type="SAM" id="MobiDB-lite"/>
    </source>
</evidence>
<keyword evidence="8" id="KW-1185">Reference proteome</keyword>
<dbReference type="SUPFAM" id="SSF75011">
    <property type="entry name" value="3-carboxy-cis,cis-mucoante lactonizing enzyme"/>
    <property type="match status" value="1"/>
</dbReference>
<dbReference type="STRING" id="150374.A0A0M8MYW2"/>
<feature type="region of interest" description="Disordered" evidence="5">
    <location>
        <begin position="841"/>
        <end position="889"/>
    </location>
</feature>
<dbReference type="PROSITE" id="PS00678">
    <property type="entry name" value="WD_REPEATS_1"/>
    <property type="match status" value="1"/>
</dbReference>
<feature type="compositionally biased region" description="Low complexity" evidence="5">
    <location>
        <begin position="122"/>
        <end position="138"/>
    </location>
</feature>
<feature type="repeat" description="WD" evidence="4">
    <location>
        <begin position="466"/>
        <end position="502"/>
    </location>
</feature>
<feature type="region of interest" description="Disordered" evidence="5">
    <location>
        <begin position="118"/>
        <end position="158"/>
    </location>
</feature>
<sequence>MPPDEPDAYISQPHSHRFNPVAVAVAIIITIAVTAAAACEPMPGPRDGDPRPGARAIKALPGSDFKVEEIAVRALATFVGDPACEEVPSKDDQAASLLAEKIVKDLAAQPQYQIQSLKRSASELSSDESSIPPISSTRPSPPAPPPTIPPQPTSVDPIAPRRIATTRSIAARHTAVSISTTGQHRHTSPFPGWLLARTRLSGQAASSTNSFFSLGARPYQSHTERLLIARRTEQLGQALKDLVPGPTVYHVDFTQDEIAYIVNSVSPDMPKTAESLIQLGRAWDIPKIIAGTIPNRTTQDAQNFYSDLMAGKVSHPDQGRILTLQPNSDDATRRETKRISRVSSLHLAREIEGNRGFGHMRQYTNFQNEFRNAHEDGMTCIAEFTNCAGDIATTTWVPGNNIICGTTNHSDTHNQQYNKPGNLLLCSLSRGELRAFPDHRIPRPIVEMGENSTEAMRRSQDPWLYSSVVASDYDEKSNLAFTSSFDGTVKIWNVSKDGSSMTAIATWHLGGNVNFVSAAKDGSGRVATAADVPSEAVRIYTISKEDIANSPFVSFSCERTDADGSDKWAYFPATMQWGRSPESRHVLAVGYSPRSFSGSDHDIPEDKLQSGNVTLWDAEKGRRLHVTTATTSNFFEIIWHPTLPRFIAATTPGGLKAVRKIRTQIHIFQRDNSHEDSGYQEFQKLDCEAADINELTIMPNSLQHAYITAGCTDGNVYVWDTAQGDAPIHTLKHGHPIDEFHEDREREDTGVKFTAWGTTADRLYTGSSDGVVKVWNVRRRRSPFVRDLLVAPGPISCGAFSPDGTKLVVGDATGRVFLFSVDKRDAAPALYMTIPGTAQRRRRPIPFIHHPEPPPPPPPPQPEAEMQVDPPAGPDPNPSAPTKPSEADDARRTYLDTGMLILHSNPTIGAVQGPAYALTKLFRADAHLDGDPNAPLLPTYARQQRANAVSGTGSGALSRARSLRRLKDPALLADARFAPRHEVNAGIDFDMRRLDAEVLAGLMGEKAVLAAGDEDWGFEYEEMPDEI</sequence>
<evidence type="ECO:0000313" key="8">
    <source>
        <dbReference type="Proteomes" id="UP000053831"/>
    </source>
</evidence>